<sequence>MTNPDLSAVLQTLSTFSQQNKRPLPSTNTTTTTTTNTTSTSPPKHQLSPSSSSSTSSSHQKPTTNPATITTWPPALRHIMHQTATTHSHFTAHIRRLITTQHALERKWWEEREALVARQAAREERKRELERVLQSVGATTTAATATTATDSSSSTTSDQQTKENAVELAYHDAKVYKAAAELSRTTEAELRRLGVPFFAVDESLVLSATDKDTVVEGKISKEQLAVLKRRMLELLQDLCRD</sequence>
<dbReference type="OMA" id="QWFDARE"/>
<evidence type="ECO:0000313" key="2">
    <source>
        <dbReference type="EMBL" id="CRG89798.1"/>
    </source>
</evidence>
<keyword evidence="3" id="KW-1185">Reference proteome</keyword>
<feature type="compositionally biased region" description="Low complexity" evidence="1">
    <location>
        <begin position="26"/>
        <end position="63"/>
    </location>
</feature>
<name>A0A0U1M2I5_TALIS</name>
<dbReference type="EMBL" id="CVMT01000006">
    <property type="protein sequence ID" value="CRG89798.1"/>
    <property type="molecule type" value="Genomic_DNA"/>
</dbReference>
<reference evidence="2 3" key="1">
    <citation type="submission" date="2015-04" db="EMBL/GenBank/DDBJ databases">
        <authorList>
            <person name="Syromyatnikov M.Y."/>
            <person name="Popov V.N."/>
        </authorList>
    </citation>
    <scope>NUCLEOTIDE SEQUENCE [LARGE SCALE GENOMIC DNA]</scope>
    <source>
        <strain evidence="2">WF-38-12</strain>
    </source>
</reference>
<dbReference type="AlphaFoldDB" id="A0A0U1M2I5"/>
<feature type="compositionally biased region" description="Low complexity" evidence="1">
    <location>
        <begin position="141"/>
        <end position="159"/>
    </location>
</feature>
<evidence type="ECO:0000313" key="3">
    <source>
        <dbReference type="Proteomes" id="UP000054383"/>
    </source>
</evidence>
<dbReference type="Proteomes" id="UP000054383">
    <property type="component" value="Unassembled WGS sequence"/>
</dbReference>
<evidence type="ECO:0000256" key="1">
    <source>
        <dbReference type="SAM" id="MobiDB-lite"/>
    </source>
</evidence>
<proteinExistence type="predicted"/>
<accession>A0A0U1M2I5</accession>
<feature type="region of interest" description="Disordered" evidence="1">
    <location>
        <begin position="141"/>
        <end position="164"/>
    </location>
</feature>
<organism evidence="2 3">
    <name type="scientific">Talaromyces islandicus</name>
    <name type="common">Penicillium islandicum</name>
    <dbReference type="NCBI Taxonomy" id="28573"/>
    <lineage>
        <taxon>Eukaryota</taxon>
        <taxon>Fungi</taxon>
        <taxon>Dikarya</taxon>
        <taxon>Ascomycota</taxon>
        <taxon>Pezizomycotina</taxon>
        <taxon>Eurotiomycetes</taxon>
        <taxon>Eurotiomycetidae</taxon>
        <taxon>Eurotiales</taxon>
        <taxon>Trichocomaceae</taxon>
        <taxon>Talaromyces</taxon>
        <taxon>Talaromyces sect. Islandici</taxon>
    </lineage>
</organism>
<dbReference type="OrthoDB" id="5363415at2759"/>
<feature type="compositionally biased region" description="Polar residues" evidence="1">
    <location>
        <begin position="1"/>
        <end position="21"/>
    </location>
</feature>
<feature type="region of interest" description="Disordered" evidence="1">
    <location>
        <begin position="1"/>
        <end position="71"/>
    </location>
</feature>
<protein>
    <submittedName>
        <fullName evidence="2">Uncharacterized protein</fullName>
    </submittedName>
</protein>
<dbReference type="InterPro" id="IPR018858">
    <property type="entry name" value="DUF2458"/>
</dbReference>
<dbReference type="Pfam" id="PF10454">
    <property type="entry name" value="DUF2458"/>
    <property type="match status" value="1"/>
</dbReference>
<gene>
    <name evidence="2" type="ORF">PISL3812_06837</name>
</gene>